<feature type="transmembrane region" description="Helical" evidence="6">
    <location>
        <begin position="189"/>
        <end position="211"/>
    </location>
</feature>
<reference evidence="7 8" key="1">
    <citation type="submission" date="2023-03" db="EMBL/GenBank/DDBJ databases">
        <title>Complete genome sequence of Tepidibacter sp. SWIR-1, isolated from a deep-sea hydrothermal vent.</title>
        <authorList>
            <person name="Li X."/>
        </authorList>
    </citation>
    <scope>NUCLEOTIDE SEQUENCE [LARGE SCALE GENOMIC DNA]</scope>
    <source>
        <strain evidence="7 8">SWIR-1</strain>
    </source>
</reference>
<dbReference type="Proteomes" id="UP001222800">
    <property type="component" value="Chromosome"/>
</dbReference>
<evidence type="ECO:0000256" key="4">
    <source>
        <dbReference type="ARBA" id="ARBA00022989"/>
    </source>
</evidence>
<dbReference type="EMBL" id="CP120733">
    <property type="protein sequence ID" value="WFD10146.1"/>
    <property type="molecule type" value="Genomic_DNA"/>
</dbReference>
<feature type="transmembrane region" description="Helical" evidence="6">
    <location>
        <begin position="131"/>
        <end position="152"/>
    </location>
</feature>
<keyword evidence="5 6" id="KW-0472">Membrane</keyword>
<organism evidence="7 8">
    <name type="scientific">Tepidibacter hydrothermalis</name>
    <dbReference type="NCBI Taxonomy" id="3036126"/>
    <lineage>
        <taxon>Bacteria</taxon>
        <taxon>Bacillati</taxon>
        <taxon>Bacillota</taxon>
        <taxon>Clostridia</taxon>
        <taxon>Peptostreptococcales</taxon>
        <taxon>Peptostreptococcaceae</taxon>
        <taxon>Tepidibacter</taxon>
    </lineage>
</organism>
<keyword evidence="8" id="KW-1185">Reference proteome</keyword>
<evidence type="ECO:0000256" key="2">
    <source>
        <dbReference type="ARBA" id="ARBA00009190"/>
    </source>
</evidence>
<comment type="similarity">
    <text evidence="2 6">Belongs to the GDT1 family.</text>
</comment>
<feature type="transmembrane region" description="Helical" evidence="6">
    <location>
        <begin position="67"/>
        <end position="83"/>
    </location>
</feature>
<dbReference type="Pfam" id="PF01169">
    <property type="entry name" value="GDT1"/>
    <property type="match status" value="2"/>
</dbReference>
<dbReference type="PANTHER" id="PTHR12608:SF1">
    <property type="entry name" value="TRANSMEMBRANE PROTEIN 165"/>
    <property type="match status" value="1"/>
</dbReference>
<feature type="transmembrane region" description="Helical" evidence="6">
    <location>
        <begin position="164"/>
        <end position="183"/>
    </location>
</feature>
<evidence type="ECO:0000256" key="1">
    <source>
        <dbReference type="ARBA" id="ARBA00004141"/>
    </source>
</evidence>
<evidence type="ECO:0000313" key="8">
    <source>
        <dbReference type="Proteomes" id="UP001222800"/>
    </source>
</evidence>
<dbReference type="RefSeq" id="WP_277732123.1">
    <property type="nucleotide sequence ID" value="NZ_CP120733.1"/>
</dbReference>
<evidence type="ECO:0000256" key="6">
    <source>
        <dbReference type="RuleBase" id="RU365102"/>
    </source>
</evidence>
<gene>
    <name evidence="7" type="ORF">P4S50_17575</name>
</gene>
<protein>
    <recommendedName>
        <fullName evidence="6">GDT1 family protein</fullName>
    </recommendedName>
</protein>
<evidence type="ECO:0000313" key="7">
    <source>
        <dbReference type="EMBL" id="WFD10146.1"/>
    </source>
</evidence>
<evidence type="ECO:0000256" key="3">
    <source>
        <dbReference type="ARBA" id="ARBA00022692"/>
    </source>
</evidence>
<name>A0ABY8EB22_9FIRM</name>
<comment type="subcellular location">
    <subcellularLocation>
        <location evidence="1 6">Membrane</location>
        <topology evidence="1 6">Multi-pass membrane protein</topology>
    </subcellularLocation>
</comment>
<keyword evidence="4 6" id="KW-1133">Transmembrane helix</keyword>
<dbReference type="InterPro" id="IPR001727">
    <property type="entry name" value="GDT1-like"/>
</dbReference>
<sequence length="295" mass="33262">MNEFIKAFVLITLAEMGDKTQLLALAFASKFKPLYVLVGIFIGAFLNHGLAIALGNYISKLVPIEQVQLFASLLFIFFGLWSLRLDIGDDEDEDIDSKYGPIFTVAFAFFIGELGDKTQLTAMTLGANSSYPLLVLLGTVTGMIVTGGLGIIVGKLLGKKIPEVTMKIIASFVFMFFGTIGLYTYLPAIYITPLNIICYFIILILLILLIFRWNIIQKDRYYEEKLAKVLTKCKNCGQGHIESCPINQERIKIEKEYLGENIPYLGSVIKYLESLKYMHVNLYEKVHNSYKKNKD</sequence>
<feature type="transmembrane region" description="Helical" evidence="6">
    <location>
        <begin position="34"/>
        <end position="55"/>
    </location>
</feature>
<accession>A0ABY8EB22</accession>
<keyword evidence="3 6" id="KW-0812">Transmembrane</keyword>
<evidence type="ECO:0000256" key="5">
    <source>
        <dbReference type="ARBA" id="ARBA00023136"/>
    </source>
</evidence>
<dbReference type="PANTHER" id="PTHR12608">
    <property type="entry name" value="TRANSMEMBRANE PROTEIN HTP-1 RELATED"/>
    <property type="match status" value="1"/>
</dbReference>
<proteinExistence type="inferred from homology"/>